<dbReference type="AlphaFoldDB" id="A0A3P7JQT3"/>
<proteinExistence type="predicted"/>
<dbReference type="OrthoDB" id="5874594at2759"/>
<dbReference type="Proteomes" id="UP000270094">
    <property type="component" value="Unassembled WGS sequence"/>
</dbReference>
<gene>
    <name evidence="1" type="ORF">SVUK_LOCUS17337</name>
</gene>
<accession>A0A3P7JQT3</accession>
<organism evidence="1 2">
    <name type="scientific">Strongylus vulgaris</name>
    <name type="common">Blood worm</name>
    <dbReference type="NCBI Taxonomy" id="40348"/>
    <lineage>
        <taxon>Eukaryota</taxon>
        <taxon>Metazoa</taxon>
        <taxon>Ecdysozoa</taxon>
        <taxon>Nematoda</taxon>
        <taxon>Chromadorea</taxon>
        <taxon>Rhabditida</taxon>
        <taxon>Rhabditina</taxon>
        <taxon>Rhabditomorpha</taxon>
        <taxon>Strongyloidea</taxon>
        <taxon>Strongylidae</taxon>
        <taxon>Strongylus</taxon>
    </lineage>
</organism>
<sequence>MHDSSPKDVPFSDGWPQSSWSAENIPQTYSYQPASQNPLSFHSYTSQPGVTNYQQPFSFDFSHLFPDPAAATATASAYATGAAQFAQQFAQQLATAPPVNAQVDQQNLEKYSQYLDILKNAYGIQLPGELGQSQEVQPQYQLSSFPSSTVTTYQSGAGSYLLTTAQPMQA</sequence>
<feature type="non-terminal residue" evidence="1">
    <location>
        <position position="170"/>
    </location>
</feature>
<reference evidence="1 2" key="1">
    <citation type="submission" date="2018-11" db="EMBL/GenBank/DDBJ databases">
        <authorList>
            <consortium name="Pathogen Informatics"/>
        </authorList>
    </citation>
    <scope>NUCLEOTIDE SEQUENCE [LARGE SCALE GENOMIC DNA]</scope>
</reference>
<protein>
    <submittedName>
        <fullName evidence="1">Uncharacterized protein</fullName>
    </submittedName>
</protein>
<evidence type="ECO:0000313" key="1">
    <source>
        <dbReference type="EMBL" id="VDM82339.1"/>
    </source>
</evidence>
<name>A0A3P7JQT3_STRVU</name>
<evidence type="ECO:0000313" key="2">
    <source>
        <dbReference type="Proteomes" id="UP000270094"/>
    </source>
</evidence>
<keyword evidence="2" id="KW-1185">Reference proteome</keyword>
<dbReference type="EMBL" id="UYYB01117131">
    <property type="protein sequence ID" value="VDM82339.1"/>
    <property type="molecule type" value="Genomic_DNA"/>
</dbReference>